<keyword evidence="7 14" id="KW-0547">Nucleotide-binding</keyword>
<reference evidence="16 17" key="1">
    <citation type="submission" date="2024-11" db="EMBL/GenBank/DDBJ databases">
        <title>A near-complete genome assembly of Cinchona calisaya.</title>
        <authorList>
            <person name="Lian D.C."/>
            <person name="Zhao X.W."/>
            <person name="Wei L."/>
        </authorList>
    </citation>
    <scope>NUCLEOTIDE SEQUENCE [LARGE SCALE GENOMIC DNA]</scope>
    <source>
        <tissue evidence="16">Nenye</tissue>
    </source>
</reference>
<dbReference type="PROSITE" id="PS50011">
    <property type="entry name" value="PROTEIN_KINASE_DOM"/>
    <property type="match status" value="2"/>
</dbReference>
<comment type="subcellular location">
    <subcellularLocation>
        <location evidence="1">Membrane</location>
        <topology evidence="1">Single-pass type I membrane protein</topology>
    </subcellularLocation>
</comment>
<keyword evidence="3" id="KW-0597">Phosphoprotein</keyword>
<dbReference type="Proteomes" id="UP001630127">
    <property type="component" value="Unassembled WGS sequence"/>
</dbReference>
<evidence type="ECO:0000256" key="2">
    <source>
        <dbReference type="ARBA" id="ARBA00022527"/>
    </source>
</evidence>
<evidence type="ECO:0000256" key="7">
    <source>
        <dbReference type="ARBA" id="ARBA00022741"/>
    </source>
</evidence>
<evidence type="ECO:0000256" key="4">
    <source>
        <dbReference type="ARBA" id="ARBA00022679"/>
    </source>
</evidence>
<gene>
    <name evidence="16" type="ORF">ACH5RR_018983</name>
</gene>
<name>A0ABD2ZNX7_9GENT</name>
<dbReference type="PROSITE" id="PS00107">
    <property type="entry name" value="PROTEIN_KINASE_ATP"/>
    <property type="match status" value="1"/>
</dbReference>
<dbReference type="SUPFAM" id="SSF56112">
    <property type="entry name" value="Protein kinase-like (PK-like)"/>
    <property type="match status" value="2"/>
</dbReference>
<dbReference type="Gene3D" id="2.60.120.430">
    <property type="entry name" value="Galactose-binding lectin"/>
    <property type="match status" value="2"/>
</dbReference>
<evidence type="ECO:0000256" key="13">
    <source>
        <dbReference type="ARBA" id="ARBA00023180"/>
    </source>
</evidence>
<accession>A0ABD2ZNX7</accession>
<evidence type="ECO:0000313" key="17">
    <source>
        <dbReference type="Proteomes" id="UP001630127"/>
    </source>
</evidence>
<dbReference type="InterPro" id="IPR008271">
    <property type="entry name" value="Ser/Thr_kinase_AS"/>
</dbReference>
<dbReference type="AlphaFoldDB" id="A0ABD2ZNX7"/>
<dbReference type="InterPro" id="IPR017441">
    <property type="entry name" value="Protein_kinase_ATP_BS"/>
</dbReference>
<keyword evidence="5" id="KW-0812">Transmembrane</keyword>
<keyword evidence="10" id="KW-1133">Transmembrane helix</keyword>
<dbReference type="Pfam" id="PF12819">
    <property type="entry name" value="Malectin_like"/>
    <property type="match status" value="1"/>
</dbReference>
<proteinExistence type="predicted"/>
<dbReference type="InterPro" id="IPR001245">
    <property type="entry name" value="Ser-Thr/Tyr_kinase_cat_dom"/>
</dbReference>
<keyword evidence="6" id="KW-0732">Signal</keyword>
<evidence type="ECO:0000256" key="6">
    <source>
        <dbReference type="ARBA" id="ARBA00022729"/>
    </source>
</evidence>
<dbReference type="FunFam" id="1.10.510.10:FF:000146">
    <property type="entry name" value="LRR receptor-like serine/threonine-protein kinase IOS1"/>
    <property type="match status" value="1"/>
</dbReference>
<keyword evidence="13" id="KW-0325">Glycoprotein</keyword>
<dbReference type="EMBL" id="JBJUIK010000008">
    <property type="protein sequence ID" value="KAL3520834.1"/>
    <property type="molecule type" value="Genomic_DNA"/>
</dbReference>
<dbReference type="InterPro" id="IPR024788">
    <property type="entry name" value="Malectin-like_Carb-bd_dom"/>
</dbReference>
<feature type="binding site" evidence="14">
    <location>
        <position position="543"/>
    </location>
    <ligand>
        <name>ATP</name>
        <dbReference type="ChEBI" id="CHEBI:30616"/>
    </ligand>
</feature>
<evidence type="ECO:0000256" key="3">
    <source>
        <dbReference type="ARBA" id="ARBA00022553"/>
    </source>
</evidence>
<dbReference type="InterPro" id="IPR045272">
    <property type="entry name" value="ANXUR1/2-like"/>
</dbReference>
<feature type="domain" description="Protein kinase" evidence="15">
    <location>
        <begin position="922"/>
        <end position="1206"/>
    </location>
</feature>
<sequence>MYSEPAILVITILSYILLGISHHQLIAFVDGGNSPYYIGDVAINCGSIGNSTALDGREWIGEAASKFMYSSLQPKGKSKSSTSLEKTFYADPIPSMTSRISATPFHYTFQVTPGQKFIRLHFYPASYRGFENSVDLFTVKAGPFTLLRDFSASVTAGVSGEKYIVKEFCLNVEENRKLNITFSPSLITNSKDKIYAFVNGIEIISMPTGLYYTPDDDLGSRIVGQRNRFYSIDNKTALEVIYRLNVGGNFISSVEDFGMFRRWNEDSDYLLESRVHRVNYPVLSIKYPNMAAFIAPPKLYQTSWKTEGNLRVNQMYKITWKLPIYMGFGYLVRLHFSELDAGMVDRKPMEFTIIMNDQIAETQADVIRWSGGTGIPVFRDYVVIMKGDNEGSKCDVLITLQSVNERVFGLLRGLEIFKLSNLENSLAIPNPTIPRKVSSSSYLENRNMSFAFCQGSVSMTGMTILIILASVIVCKSRQIWEEKFHVGKETEVATTESSCRRFSFAEIMLATQNFSDALVIGKGGFGKVYKGFIHGIPEIVAVKRLKSDSKQGAQEFRAEIKTLSKIRHIHLVSLIGYCDEYQEMILVYEYMPRGALASNLYKFGNKEMDYTPLSWEQRLRICIGAARGLEYLHTSSETGVIHRDVKDSNILLDENFVAKIADFGLSRLERNKSKSYISTNVKGTAGYLDPDYCMTQRLTRKSDVYSFGVVLLVVLSGRRAVSIGSPEEQRSLLSSFRECIEAGAIDRMVDPSLQGKIPSNSLTEFVKCVKKCLQYEPKKRPTMAQVVASLEYALEQQESPIFTPMFCVSEDAITVGRPLETIESYQVLQNEYPPTLEASVISQPKQVITSKPIQNIASTSDGKNLQLRDKYSGAQIRKPSMGWLWKAGWNIGKQTKRTPFISPNGSGPRFSVEDIQAPMDISSNHHFIIDGEFRKVSIGHMKQHPELAFSIYQFAFGGRRHKEVLDACSEIERLSQLRHPNLLSLMGYCHDKPQDQILLVYEHIGFGTLHSYLYGSKTTNHLQWKHRLQIGIGVAQGLDYLHKGTKKTIVHYNIRLENIILNENLCPKMLNSGLSKLGPVAHLEKVRTKTESAWLEYLSPEAMNPGFQSSEKSDIYSFGLVLLELLCSQKTKNFHLYCGNDERYLKHWVKNHIKTKKLEEVIDPSVEWEIASTCLTEFLKIAFSCLRFQKTERPSMIYVIEKLKFAMQLQEKAEARFQDFKDKGLDGGFNLEDVYQCITPYLEHD</sequence>
<dbReference type="GO" id="GO:0004674">
    <property type="term" value="F:protein serine/threonine kinase activity"/>
    <property type="evidence" value="ECO:0007669"/>
    <property type="project" value="UniProtKB-KW"/>
</dbReference>
<organism evidence="16 17">
    <name type="scientific">Cinchona calisaya</name>
    <dbReference type="NCBI Taxonomy" id="153742"/>
    <lineage>
        <taxon>Eukaryota</taxon>
        <taxon>Viridiplantae</taxon>
        <taxon>Streptophyta</taxon>
        <taxon>Embryophyta</taxon>
        <taxon>Tracheophyta</taxon>
        <taxon>Spermatophyta</taxon>
        <taxon>Magnoliopsida</taxon>
        <taxon>eudicotyledons</taxon>
        <taxon>Gunneridae</taxon>
        <taxon>Pentapetalae</taxon>
        <taxon>asterids</taxon>
        <taxon>lamiids</taxon>
        <taxon>Gentianales</taxon>
        <taxon>Rubiaceae</taxon>
        <taxon>Cinchonoideae</taxon>
        <taxon>Cinchoneae</taxon>
        <taxon>Cinchona</taxon>
    </lineage>
</organism>
<comment type="caution">
    <text evidence="16">The sequence shown here is derived from an EMBL/GenBank/DDBJ whole genome shotgun (WGS) entry which is preliminary data.</text>
</comment>
<dbReference type="FunFam" id="2.60.120.430:FF:000007">
    <property type="entry name" value="FERONIA receptor-like kinase"/>
    <property type="match status" value="1"/>
</dbReference>
<keyword evidence="2" id="KW-0723">Serine/threonine-protein kinase</keyword>
<keyword evidence="11" id="KW-0472">Membrane</keyword>
<protein>
    <recommendedName>
        <fullName evidence="15">Protein kinase domain-containing protein</fullName>
    </recommendedName>
</protein>
<dbReference type="FunFam" id="2.60.120.430:FF:000003">
    <property type="entry name" value="FERONIA receptor-like kinase"/>
    <property type="match status" value="1"/>
</dbReference>
<dbReference type="PROSITE" id="PS00108">
    <property type="entry name" value="PROTEIN_KINASE_ST"/>
    <property type="match status" value="1"/>
</dbReference>
<keyword evidence="8" id="KW-0418">Kinase</keyword>
<dbReference type="PANTHER" id="PTHR27003">
    <property type="entry name" value="OS07G0166700 PROTEIN"/>
    <property type="match status" value="1"/>
</dbReference>
<dbReference type="SMART" id="SM00220">
    <property type="entry name" value="S_TKc"/>
    <property type="match status" value="1"/>
</dbReference>
<evidence type="ECO:0000256" key="5">
    <source>
        <dbReference type="ARBA" id="ARBA00022692"/>
    </source>
</evidence>
<evidence type="ECO:0000256" key="14">
    <source>
        <dbReference type="PROSITE-ProRule" id="PRU10141"/>
    </source>
</evidence>
<dbReference type="InterPro" id="IPR000719">
    <property type="entry name" value="Prot_kinase_dom"/>
</dbReference>
<dbReference type="FunFam" id="3.30.200.20:FF:000039">
    <property type="entry name" value="receptor-like protein kinase FERONIA"/>
    <property type="match status" value="1"/>
</dbReference>
<evidence type="ECO:0000256" key="1">
    <source>
        <dbReference type="ARBA" id="ARBA00004479"/>
    </source>
</evidence>
<keyword evidence="17" id="KW-1185">Reference proteome</keyword>
<evidence type="ECO:0000256" key="8">
    <source>
        <dbReference type="ARBA" id="ARBA00022777"/>
    </source>
</evidence>
<dbReference type="Gene3D" id="1.10.510.10">
    <property type="entry name" value="Transferase(Phosphotransferase) domain 1"/>
    <property type="match status" value="2"/>
</dbReference>
<dbReference type="PANTHER" id="PTHR27003:SF467">
    <property type="entry name" value="PROTEIN KINASE DOMAIN-CONTAINING PROTEIN"/>
    <property type="match status" value="1"/>
</dbReference>
<evidence type="ECO:0000256" key="10">
    <source>
        <dbReference type="ARBA" id="ARBA00022989"/>
    </source>
</evidence>
<dbReference type="Gene3D" id="3.30.200.20">
    <property type="entry name" value="Phosphorylase Kinase, domain 1"/>
    <property type="match status" value="2"/>
</dbReference>
<evidence type="ECO:0000256" key="12">
    <source>
        <dbReference type="ARBA" id="ARBA00023170"/>
    </source>
</evidence>
<dbReference type="InterPro" id="IPR011009">
    <property type="entry name" value="Kinase-like_dom_sf"/>
</dbReference>
<keyword evidence="9 14" id="KW-0067">ATP-binding</keyword>
<dbReference type="GO" id="GO:0005524">
    <property type="term" value="F:ATP binding"/>
    <property type="evidence" value="ECO:0007669"/>
    <property type="project" value="UniProtKB-UniRule"/>
</dbReference>
<feature type="domain" description="Protein kinase" evidence="15">
    <location>
        <begin position="514"/>
        <end position="802"/>
    </location>
</feature>
<dbReference type="CDD" id="cd14066">
    <property type="entry name" value="STKc_IRAK"/>
    <property type="match status" value="1"/>
</dbReference>
<evidence type="ECO:0000313" key="16">
    <source>
        <dbReference type="EMBL" id="KAL3520834.1"/>
    </source>
</evidence>
<keyword evidence="4" id="KW-0808">Transferase</keyword>
<evidence type="ECO:0000256" key="9">
    <source>
        <dbReference type="ARBA" id="ARBA00022840"/>
    </source>
</evidence>
<dbReference type="GO" id="GO:0016020">
    <property type="term" value="C:membrane"/>
    <property type="evidence" value="ECO:0007669"/>
    <property type="project" value="UniProtKB-SubCell"/>
</dbReference>
<evidence type="ECO:0000259" key="15">
    <source>
        <dbReference type="PROSITE" id="PS50011"/>
    </source>
</evidence>
<dbReference type="Pfam" id="PF07714">
    <property type="entry name" value="PK_Tyr_Ser-Thr"/>
    <property type="match status" value="2"/>
</dbReference>
<keyword evidence="12" id="KW-0675">Receptor</keyword>
<evidence type="ECO:0000256" key="11">
    <source>
        <dbReference type="ARBA" id="ARBA00023136"/>
    </source>
</evidence>